<dbReference type="Proteomes" id="UP000792457">
    <property type="component" value="Unassembled WGS sequence"/>
</dbReference>
<organism evidence="1 2">
    <name type="scientific">Ladona fulva</name>
    <name type="common">Scarce chaser dragonfly</name>
    <name type="synonym">Libellula fulva</name>
    <dbReference type="NCBI Taxonomy" id="123851"/>
    <lineage>
        <taxon>Eukaryota</taxon>
        <taxon>Metazoa</taxon>
        <taxon>Ecdysozoa</taxon>
        <taxon>Arthropoda</taxon>
        <taxon>Hexapoda</taxon>
        <taxon>Insecta</taxon>
        <taxon>Pterygota</taxon>
        <taxon>Palaeoptera</taxon>
        <taxon>Odonata</taxon>
        <taxon>Epiprocta</taxon>
        <taxon>Anisoptera</taxon>
        <taxon>Libelluloidea</taxon>
        <taxon>Libellulidae</taxon>
        <taxon>Ladona</taxon>
    </lineage>
</organism>
<evidence type="ECO:0008006" key="3">
    <source>
        <dbReference type="Google" id="ProtNLM"/>
    </source>
</evidence>
<evidence type="ECO:0000313" key="1">
    <source>
        <dbReference type="EMBL" id="KAG8225005.1"/>
    </source>
</evidence>
<dbReference type="AlphaFoldDB" id="A0A8K0NUE6"/>
<accession>A0A8K0NUE6</accession>
<proteinExistence type="predicted"/>
<dbReference type="OrthoDB" id="10058657at2759"/>
<comment type="caution">
    <text evidence="1">The sequence shown here is derived from an EMBL/GenBank/DDBJ whole genome shotgun (WGS) entry which is preliminary data.</text>
</comment>
<sequence length="533" mass="59623">MDNGLDDAVHQCASDICGQKFITIRGKLLHLHEAKCAATKKITPPPTDFHVFHPRILNISNYQISEEEYSLLAKELKFAILHIPKSKDLETFSLDCEIVLQRDNLLSKQLVEDSIIYSTSELNARPKLAPNLQWICTTRYIQKSLKSENIIIQKADKETCVVVMNKSEHIAKCLDFIGSEEIECVPCDPSPAYQSKIREVLCHVTNINSRENYKYIVMNPIAPRFYGFLKIHKPDTPIRPVVSCINSPSSSKLNVLVKDLSNFSPKFSIKNSLELPEKIKFLNIPKNAILVSFDVTNLFTSVPCQHNKAIDITIKLLGDANLMDVMSFPFIGNRAILTPPSIVILFTPSPISWQPITAWSISYYSFLVNKLRKVSKEMLGKWGLSFEHHQGMRICDCQKKTNKKERETVPVPKTSGNVSEGTLLWNSVLYNQTHKQTKADRGTKLWVVGLDASDTSRNNTGNASVTQLGSEKADKPLKLSDLVQRLLVLSALHAALTGTTFRMTLIPLTPSVTYSIISVPAVSVSSTPDFVIG</sequence>
<dbReference type="EMBL" id="KZ308221">
    <property type="protein sequence ID" value="KAG8225005.1"/>
    <property type="molecule type" value="Genomic_DNA"/>
</dbReference>
<dbReference type="PANTHER" id="PTHR21301:SF10">
    <property type="entry name" value="REVERSE TRANSCRIPTASE DOMAIN-CONTAINING PROTEIN"/>
    <property type="match status" value="1"/>
</dbReference>
<name>A0A8K0NUE6_LADFU</name>
<reference evidence="1" key="2">
    <citation type="submission" date="2017-10" db="EMBL/GenBank/DDBJ databases">
        <title>Ladona fulva Genome sequencing and assembly.</title>
        <authorList>
            <person name="Murali S."/>
            <person name="Richards S."/>
            <person name="Bandaranaike D."/>
            <person name="Bellair M."/>
            <person name="Blankenburg K."/>
            <person name="Chao H."/>
            <person name="Dinh H."/>
            <person name="Doddapaneni H."/>
            <person name="Dugan-Rocha S."/>
            <person name="Elkadiri S."/>
            <person name="Gnanaolivu R."/>
            <person name="Hernandez B."/>
            <person name="Skinner E."/>
            <person name="Javaid M."/>
            <person name="Lee S."/>
            <person name="Li M."/>
            <person name="Ming W."/>
            <person name="Munidasa M."/>
            <person name="Muniz J."/>
            <person name="Nguyen L."/>
            <person name="Hughes D."/>
            <person name="Osuji N."/>
            <person name="Pu L.-L."/>
            <person name="Puazo M."/>
            <person name="Qu C."/>
            <person name="Quiroz J."/>
            <person name="Raj R."/>
            <person name="Weissenberger G."/>
            <person name="Xin Y."/>
            <person name="Zou X."/>
            <person name="Han Y."/>
            <person name="Worley K."/>
            <person name="Muzny D."/>
            <person name="Gibbs R."/>
        </authorList>
    </citation>
    <scope>NUCLEOTIDE SEQUENCE</scope>
    <source>
        <strain evidence="1">Sampled in the wild</strain>
    </source>
</reference>
<gene>
    <name evidence="1" type="ORF">J437_LFUL006016</name>
</gene>
<evidence type="ECO:0000313" key="2">
    <source>
        <dbReference type="Proteomes" id="UP000792457"/>
    </source>
</evidence>
<reference evidence="1" key="1">
    <citation type="submission" date="2013-04" db="EMBL/GenBank/DDBJ databases">
        <authorList>
            <person name="Qu J."/>
            <person name="Murali S.C."/>
            <person name="Bandaranaike D."/>
            <person name="Bellair M."/>
            <person name="Blankenburg K."/>
            <person name="Chao H."/>
            <person name="Dinh H."/>
            <person name="Doddapaneni H."/>
            <person name="Downs B."/>
            <person name="Dugan-Rocha S."/>
            <person name="Elkadiri S."/>
            <person name="Gnanaolivu R.D."/>
            <person name="Hernandez B."/>
            <person name="Javaid M."/>
            <person name="Jayaseelan J.C."/>
            <person name="Lee S."/>
            <person name="Li M."/>
            <person name="Ming W."/>
            <person name="Munidasa M."/>
            <person name="Muniz J."/>
            <person name="Nguyen L."/>
            <person name="Ongeri F."/>
            <person name="Osuji N."/>
            <person name="Pu L.-L."/>
            <person name="Puazo M."/>
            <person name="Qu C."/>
            <person name="Quiroz J."/>
            <person name="Raj R."/>
            <person name="Weissenberger G."/>
            <person name="Xin Y."/>
            <person name="Zou X."/>
            <person name="Han Y."/>
            <person name="Richards S."/>
            <person name="Worley K."/>
            <person name="Muzny D."/>
            <person name="Gibbs R."/>
        </authorList>
    </citation>
    <scope>NUCLEOTIDE SEQUENCE</scope>
    <source>
        <strain evidence="1">Sampled in the wild</strain>
    </source>
</reference>
<dbReference type="PANTHER" id="PTHR21301">
    <property type="entry name" value="REVERSE TRANSCRIPTASE"/>
    <property type="match status" value="1"/>
</dbReference>
<keyword evidence="2" id="KW-1185">Reference proteome</keyword>
<protein>
    <recommendedName>
        <fullName evidence="3">Reverse transcriptase domain-containing protein</fullName>
    </recommendedName>
</protein>